<dbReference type="PANTHER" id="PTHR18934:SF136">
    <property type="entry name" value="ATP-DEPENDENT RNA HELICASE DHX35-RELATED"/>
    <property type="match status" value="1"/>
</dbReference>
<dbReference type="SUPFAM" id="SSF52540">
    <property type="entry name" value="P-loop containing nucleoside triphosphate hydrolases"/>
    <property type="match status" value="1"/>
</dbReference>
<evidence type="ECO:0000256" key="8">
    <source>
        <dbReference type="ARBA" id="ARBA00023187"/>
    </source>
</evidence>
<keyword evidence="5" id="KW-0378">Hydrolase</keyword>
<dbReference type="GO" id="GO:0008380">
    <property type="term" value="P:RNA splicing"/>
    <property type="evidence" value="ECO:0007669"/>
    <property type="project" value="UniProtKB-KW"/>
</dbReference>
<evidence type="ECO:0000256" key="7">
    <source>
        <dbReference type="ARBA" id="ARBA00022840"/>
    </source>
</evidence>
<dbReference type="SMART" id="SM00490">
    <property type="entry name" value="HELICc"/>
    <property type="match status" value="1"/>
</dbReference>
<keyword evidence="13" id="KW-1185">Reference proteome</keyword>
<dbReference type="Gene3D" id="3.40.50.300">
    <property type="entry name" value="P-loop containing nucleotide triphosphate hydrolases"/>
    <property type="match status" value="2"/>
</dbReference>
<keyword evidence="7" id="KW-0067">ATP-binding</keyword>
<dbReference type="Pfam" id="PF00271">
    <property type="entry name" value="Helicase_C"/>
    <property type="match status" value="1"/>
</dbReference>
<dbReference type="PROSITE" id="PS51192">
    <property type="entry name" value="HELICASE_ATP_BIND_1"/>
    <property type="match status" value="1"/>
</dbReference>
<dbReference type="GO" id="GO:0003724">
    <property type="term" value="F:RNA helicase activity"/>
    <property type="evidence" value="ECO:0007669"/>
    <property type="project" value="UniProtKB-EC"/>
</dbReference>
<feature type="domain" description="Helicase ATP-binding" evidence="10">
    <location>
        <begin position="57"/>
        <end position="222"/>
    </location>
</feature>
<name>A0A433QWT1_9FUNG</name>
<dbReference type="InterPro" id="IPR048333">
    <property type="entry name" value="HA2_WH"/>
</dbReference>
<dbReference type="InterPro" id="IPR014001">
    <property type="entry name" value="Helicase_ATP-bd"/>
</dbReference>
<proteinExistence type="inferred from homology"/>
<comment type="caution">
    <text evidence="12">The sequence shown here is derived from an EMBL/GenBank/DDBJ whole genome shotgun (WGS) entry which is preliminary data.</text>
</comment>
<dbReference type="CDD" id="cd18791">
    <property type="entry name" value="SF2_C_RHA"/>
    <property type="match status" value="1"/>
</dbReference>
<dbReference type="InterPro" id="IPR027417">
    <property type="entry name" value="P-loop_NTPase"/>
</dbReference>
<dbReference type="Pfam" id="PF00270">
    <property type="entry name" value="DEAD"/>
    <property type="match status" value="1"/>
</dbReference>
<dbReference type="Gene3D" id="1.10.10.2130">
    <property type="entry name" value="DEAH helicase family, winged-helix domain"/>
    <property type="match status" value="1"/>
</dbReference>
<evidence type="ECO:0000256" key="3">
    <source>
        <dbReference type="ARBA" id="ARBA00022664"/>
    </source>
</evidence>
<gene>
    <name evidence="12" type="ORF">BC938DRAFT_481818</name>
</gene>
<dbReference type="SMART" id="SM00487">
    <property type="entry name" value="DEXDc"/>
    <property type="match status" value="1"/>
</dbReference>
<evidence type="ECO:0000313" key="12">
    <source>
        <dbReference type="EMBL" id="RUS34216.1"/>
    </source>
</evidence>
<dbReference type="GO" id="GO:0006397">
    <property type="term" value="P:mRNA processing"/>
    <property type="evidence" value="ECO:0007669"/>
    <property type="project" value="UniProtKB-KW"/>
</dbReference>
<dbReference type="PROSITE" id="PS00690">
    <property type="entry name" value="DEAH_ATP_HELICASE"/>
    <property type="match status" value="1"/>
</dbReference>
<comment type="catalytic activity">
    <reaction evidence="9">
        <text>ATP + H2O = ADP + phosphate + H(+)</text>
        <dbReference type="Rhea" id="RHEA:13065"/>
        <dbReference type="ChEBI" id="CHEBI:15377"/>
        <dbReference type="ChEBI" id="CHEBI:15378"/>
        <dbReference type="ChEBI" id="CHEBI:30616"/>
        <dbReference type="ChEBI" id="CHEBI:43474"/>
        <dbReference type="ChEBI" id="CHEBI:456216"/>
        <dbReference type="EC" id="3.6.4.13"/>
    </reaction>
</comment>
<evidence type="ECO:0000256" key="2">
    <source>
        <dbReference type="ARBA" id="ARBA00012552"/>
    </source>
</evidence>
<dbReference type="FunFam" id="3.40.50.300:FF:000007">
    <property type="entry name" value="Pre-mRNA-splicing factor ATP-dependent RNA helicase"/>
    <property type="match status" value="1"/>
</dbReference>
<accession>A0A433QWT1</accession>
<feature type="domain" description="Helicase C-terminal" evidence="11">
    <location>
        <begin position="246"/>
        <end position="429"/>
    </location>
</feature>
<evidence type="ECO:0000313" key="13">
    <source>
        <dbReference type="Proteomes" id="UP000274822"/>
    </source>
</evidence>
<keyword evidence="4" id="KW-0547">Nucleotide-binding</keyword>
<dbReference type="Pfam" id="PF04408">
    <property type="entry name" value="WHD_HA2"/>
    <property type="match status" value="1"/>
</dbReference>
<comment type="similarity">
    <text evidence="1">Belongs to the DEAD box helicase family. DEAH subfamily.</text>
</comment>
<dbReference type="CDD" id="cd17980">
    <property type="entry name" value="DEXHc_DHX35"/>
    <property type="match status" value="1"/>
</dbReference>
<dbReference type="EMBL" id="RBNJ01000655">
    <property type="protein sequence ID" value="RUS34216.1"/>
    <property type="molecule type" value="Genomic_DNA"/>
</dbReference>
<dbReference type="InterPro" id="IPR011709">
    <property type="entry name" value="DEAD-box_helicase_OB_fold"/>
</dbReference>
<dbReference type="Pfam" id="PF21010">
    <property type="entry name" value="HA2_C"/>
    <property type="match status" value="1"/>
</dbReference>
<keyword evidence="3" id="KW-0507">mRNA processing</keyword>
<evidence type="ECO:0000256" key="6">
    <source>
        <dbReference type="ARBA" id="ARBA00022806"/>
    </source>
</evidence>
<evidence type="ECO:0000259" key="11">
    <source>
        <dbReference type="PROSITE" id="PS51194"/>
    </source>
</evidence>
<evidence type="ECO:0000256" key="5">
    <source>
        <dbReference type="ARBA" id="ARBA00022801"/>
    </source>
</evidence>
<dbReference type="GO" id="GO:0005524">
    <property type="term" value="F:ATP binding"/>
    <property type="evidence" value="ECO:0007669"/>
    <property type="project" value="UniProtKB-KW"/>
</dbReference>
<dbReference type="Pfam" id="PF07717">
    <property type="entry name" value="OB_NTP_bind"/>
    <property type="match status" value="1"/>
</dbReference>
<dbReference type="PANTHER" id="PTHR18934">
    <property type="entry name" value="ATP-DEPENDENT RNA HELICASE"/>
    <property type="match status" value="1"/>
</dbReference>
<keyword evidence="8" id="KW-0508">mRNA splicing</keyword>
<dbReference type="GO" id="GO:0003723">
    <property type="term" value="F:RNA binding"/>
    <property type="evidence" value="ECO:0007669"/>
    <property type="project" value="TreeGrafter"/>
</dbReference>
<dbReference type="GO" id="GO:0071013">
    <property type="term" value="C:catalytic step 2 spliceosome"/>
    <property type="evidence" value="ECO:0007669"/>
    <property type="project" value="TreeGrafter"/>
</dbReference>
<dbReference type="Proteomes" id="UP000274822">
    <property type="component" value="Unassembled WGS sequence"/>
</dbReference>
<organism evidence="12 13">
    <name type="scientific">Jimgerdemannia flammicorona</name>
    <dbReference type="NCBI Taxonomy" id="994334"/>
    <lineage>
        <taxon>Eukaryota</taxon>
        <taxon>Fungi</taxon>
        <taxon>Fungi incertae sedis</taxon>
        <taxon>Mucoromycota</taxon>
        <taxon>Mucoromycotina</taxon>
        <taxon>Endogonomycetes</taxon>
        <taxon>Endogonales</taxon>
        <taxon>Endogonaceae</taxon>
        <taxon>Jimgerdemannia</taxon>
    </lineage>
</organism>
<protein>
    <recommendedName>
        <fullName evidence="2">RNA helicase</fullName>
        <ecNumber evidence="2">3.6.4.13</ecNumber>
    </recommendedName>
</protein>
<dbReference type="FunFam" id="3.40.50.300:FF:000578">
    <property type="entry name" value="probable ATP-dependent RNA helicase DHX35"/>
    <property type="match status" value="1"/>
</dbReference>
<evidence type="ECO:0000256" key="1">
    <source>
        <dbReference type="ARBA" id="ARBA00008792"/>
    </source>
</evidence>
<keyword evidence="6" id="KW-0347">Helicase</keyword>
<dbReference type="EC" id="3.6.4.13" evidence="2"/>
<dbReference type="FunFam" id="1.10.10.2130:FF:000001">
    <property type="entry name" value="Pre-mRNA-splicing factor ATP-dependent RNA helicase"/>
    <property type="match status" value="1"/>
</dbReference>
<reference evidence="12 13" key="1">
    <citation type="journal article" date="2018" name="New Phytol.">
        <title>Phylogenomics of Endogonaceae and evolution of mycorrhizas within Mucoromycota.</title>
        <authorList>
            <person name="Chang Y."/>
            <person name="Desiro A."/>
            <person name="Na H."/>
            <person name="Sandor L."/>
            <person name="Lipzen A."/>
            <person name="Clum A."/>
            <person name="Barry K."/>
            <person name="Grigoriev I.V."/>
            <person name="Martin F.M."/>
            <person name="Stajich J.E."/>
            <person name="Smith M.E."/>
            <person name="Bonito G."/>
            <person name="Spatafora J.W."/>
        </authorList>
    </citation>
    <scope>NUCLEOTIDE SEQUENCE [LARGE SCALE GENOMIC DNA]</scope>
    <source>
        <strain evidence="12 13">AD002</strain>
    </source>
</reference>
<dbReference type="AlphaFoldDB" id="A0A433QWT1"/>
<dbReference type="PROSITE" id="PS51194">
    <property type="entry name" value="HELICASE_CTER"/>
    <property type="match status" value="1"/>
</dbReference>
<dbReference type="InterPro" id="IPR011545">
    <property type="entry name" value="DEAD/DEAH_box_helicase_dom"/>
</dbReference>
<dbReference type="Gene3D" id="1.20.120.1080">
    <property type="match status" value="1"/>
</dbReference>
<dbReference type="GO" id="GO:0016787">
    <property type="term" value="F:hydrolase activity"/>
    <property type="evidence" value="ECO:0007669"/>
    <property type="project" value="UniProtKB-KW"/>
</dbReference>
<dbReference type="InterPro" id="IPR042035">
    <property type="entry name" value="DEAH_win-hel_dom"/>
</dbReference>
<sequence>MAFWKPGTIAPGSTVDREGEKESAENVATFVRQSLAALSIKEQRQHLPIYKSREQILYLVEKYQTTIVVGQTGCGKTTQVPQYLDEAGWTTDGRVIACTQPRRVAATTVAQRVAEEMGVTLGEDVGYTIRFEDVTSTARTRIKYMTDGMLFRETLVDPLLTRYSVIMIDEAHERSLYTDVLVGVLKKIQRKRPDLRLIISSATLDAEAFLDFFNTNTTGDPAHDTAAIVSLEGRTFPVDIMYAEAPVDDYVERAVQTVFDVHTKDSPGDVLVFMPGRDQIEKVVSEVTERATTLPPKYNALLPLPLYAGLPTAEQTLVFQPPPPRTRKIIVATNIAEASVTIDGVVHVIDAGFVRLRAYNPRTGLESLTTVPVSKAAARQRAGRAGRTRPGKAYRLYTEEAYRRLREQNVPEIQRSNLVTVVLQLKALGIENVARFEFLSGPPAELMVRALEVRQNDEDCLVAGGVWWGDGTLNVCTGFLTFPLGGGGIPRIHKLLYSLGALDDYGRLTMPLGIQLAEFPVDPMLGKILLDSHKFNCGEEMLTIAAMLSVQNPFIHPYSTPVLQVQSEHRKFHALEGDHLTLLNVYTAFVTRGAKSARWCRDRFLDFKALSRAMAIRAQLARYLARFDVPVESSRDSVAIRKCLVGGYFAQAASADEGPEGVWRSVRDGVVLNIHPSSVLFNRRPKWVIFHEVVETTKPFMRDLTVIEPEWLAELAPHFYEFKNVKGTDRKS</sequence>
<evidence type="ECO:0000256" key="9">
    <source>
        <dbReference type="ARBA" id="ARBA00047984"/>
    </source>
</evidence>
<dbReference type="InterPro" id="IPR002464">
    <property type="entry name" value="DNA/RNA_helicase_DEAH_CS"/>
</dbReference>
<dbReference type="SMART" id="SM00847">
    <property type="entry name" value="HA2"/>
    <property type="match status" value="1"/>
</dbReference>
<dbReference type="InterPro" id="IPR001650">
    <property type="entry name" value="Helicase_C-like"/>
</dbReference>
<evidence type="ECO:0000259" key="10">
    <source>
        <dbReference type="PROSITE" id="PS51192"/>
    </source>
</evidence>
<evidence type="ECO:0000256" key="4">
    <source>
        <dbReference type="ARBA" id="ARBA00022741"/>
    </source>
</evidence>
<dbReference type="InterPro" id="IPR007502">
    <property type="entry name" value="Helicase-assoc_dom"/>
</dbReference>